<organism evidence="1 2">
    <name type="scientific">Panagrolaimus sp. JU765</name>
    <dbReference type="NCBI Taxonomy" id="591449"/>
    <lineage>
        <taxon>Eukaryota</taxon>
        <taxon>Metazoa</taxon>
        <taxon>Ecdysozoa</taxon>
        <taxon>Nematoda</taxon>
        <taxon>Chromadorea</taxon>
        <taxon>Rhabditida</taxon>
        <taxon>Tylenchina</taxon>
        <taxon>Panagrolaimomorpha</taxon>
        <taxon>Panagrolaimoidea</taxon>
        <taxon>Panagrolaimidae</taxon>
        <taxon>Panagrolaimus</taxon>
    </lineage>
</organism>
<accession>A0AC34QSS7</accession>
<proteinExistence type="predicted"/>
<sequence length="525" mass="60329">MNQRLDTSSGDLYYEEYVQRRNRELAKTRTDNNKSFRSASGSDKRPSSKDRPMSNNSRKSASESKPYKFKEHEYQRSGYETFNSQLGEDPITALRTLKSHLQEMSVSSTIKDKTAKAELCRQACNKLSKAENEMENLAHKRSTAILHGDIDAAKNISKQMDDLRDRATHAAFADLLMNEDEINSFGVKSKWAPDPEFEPEKEIPKLAKKKEEPEFKPIRTLSARKKEREKKEDKDTKLIVKPLTPAKPPKRNERILANVPSTTQENVPSNQNDPFGLPQDYGECSFCNEKNPDFARDTLLKRHMKEACPCLTTCDYCDKVMEVAALNEHQLTRCDFVGNQLIPCNLCGLACYQGKPSHPRCRKMLPPDDSEWCPLCSIAVRPKDSKEAWQKHLKNDCYNNVRKNMSGVPETDWNLYDTQNPPVPEPTSSQNNPNDIPPDGSQNYPYDPNNPYPSMMYMTNNLSPEAIREAFAKVKEQRKLEIEKLRKEEAAKEKAEEEAAEKERKRLEKEVETIKKKREAEKKKK</sequence>
<protein>
    <submittedName>
        <fullName evidence="2">Uncharacterized protein</fullName>
    </submittedName>
</protein>
<dbReference type="WBParaSite" id="JU765_v2.g19003.t1">
    <property type="protein sequence ID" value="JU765_v2.g19003.t1"/>
    <property type="gene ID" value="JU765_v2.g19003"/>
</dbReference>
<evidence type="ECO:0000313" key="1">
    <source>
        <dbReference type="Proteomes" id="UP000887576"/>
    </source>
</evidence>
<name>A0AC34QSS7_9BILA</name>
<dbReference type="Proteomes" id="UP000887576">
    <property type="component" value="Unplaced"/>
</dbReference>
<reference evidence="2" key="1">
    <citation type="submission" date="2022-11" db="UniProtKB">
        <authorList>
            <consortium name="WormBaseParasite"/>
        </authorList>
    </citation>
    <scope>IDENTIFICATION</scope>
</reference>
<evidence type="ECO:0000313" key="2">
    <source>
        <dbReference type="WBParaSite" id="JU765_v2.g19003.t1"/>
    </source>
</evidence>